<dbReference type="EMBL" id="BDDD01000521">
    <property type="protein sequence ID" value="GAV67094.1"/>
    <property type="molecule type" value="Genomic_DNA"/>
</dbReference>
<reference evidence="2" key="1">
    <citation type="submission" date="2016-04" db="EMBL/GenBank/DDBJ databases">
        <title>Cephalotus genome sequencing.</title>
        <authorList>
            <person name="Fukushima K."/>
            <person name="Hasebe M."/>
            <person name="Fang X."/>
        </authorList>
    </citation>
    <scope>NUCLEOTIDE SEQUENCE [LARGE SCALE GENOMIC DNA]</scope>
    <source>
        <strain evidence="2">cv. St1</strain>
    </source>
</reference>
<sequence length="150" mass="17428">MCDSKERRHLWSNIIFCANLFKKVPWTLLGDFNVSRFSHEHSTNSRITKAMGEFNDAVRTAELEYLRTTGLGFTWNNMRTGTAAISKKLDKVMGNWQWFHCFGDSYAHFYSPGISDHSPLSIQLMHQLHSSGRPFKFLNFGHSMWPFYGL</sequence>
<dbReference type="SUPFAM" id="SSF56219">
    <property type="entry name" value="DNase I-like"/>
    <property type="match status" value="1"/>
</dbReference>
<evidence type="ECO:0000313" key="2">
    <source>
        <dbReference type="Proteomes" id="UP000187406"/>
    </source>
</evidence>
<gene>
    <name evidence="1" type="ORF">CFOL_v3_10603</name>
</gene>
<dbReference type="InParanoid" id="A0A1Q3BGT9"/>
<protein>
    <recommendedName>
        <fullName evidence="3">Exo_endo_phos domain-containing protein</fullName>
    </recommendedName>
</protein>
<evidence type="ECO:0008006" key="3">
    <source>
        <dbReference type="Google" id="ProtNLM"/>
    </source>
</evidence>
<dbReference type="InterPro" id="IPR036691">
    <property type="entry name" value="Endo/exonu/phosph_ase_sf"/>
</dbReference>
<dbReference type="PANTHER" id="PTHR33710">
    <property type="entry name" value="BNAC02G09200D PROTEIN"/>
    <property type="match status" value="1"/>
</dbReference>
<dbReference type="PANTHER" id="PTHR33710:SF79">
    <property type="entry name" value="OS06G0205337 PROTEIN"/>
    <property type="match status" value="1"/>
</dbReference>
<organism evidence="1 2">
    <name type="scientific">Cephalotus follicularis</name>
    <name type="common">Albany pitcher plant</name>
    <dbReference type="NCBI Taxonomy" id="3775"/>
    <lineage>
        <taxon>Eukaryota</taxon>
        <taxon>Viridiplantae</taxon>
        <taxon>Streptophyta</taxon>
        <taxon>Embryophyta</taxon>
        <taxon>Tracheophyta</taxon>
        <taxon>Spermatophyta</taxon>
        <taxon>Magnoliopsida</taxon>
        <taxon>eudicotyledons</taxon>
        <taxon>Gunneridae</taxon>
        <taxon>Pentapetalae</taxon>
        <taxon>rosids</taxon>
        <taxon>fabids</taxon>
        <taxon>Oxalidales</taxon>
        <taxon>Cephalotaceae</taxon>
        <taxon>Cephalotus</taxon>
    </lineage>
</organism>
<comment type="caution">
    <text evidence="1">The sequence shown here is derived from an EMBL/GenBank/DDBJ whole genome shotgun (WGS) entry which is preliminary data.</text>
</comment>
<dbReference type="Gene3D" id="3.60.10.10">
    <property type="entry name" value="Endonuclease/exonuclease/phosphatase"/>
    <property type="match status" value="1"/>
</dbReference>
<accession>A0A1Q3BGT9</accession>
<dbReference type="AlphaFoldDB" id="A0A1Q3BGT9"/>
<name>A0A1Q3BGT9_CEPFO</name>
<proteinExistence type="predicted"/>
<dbReference type="Proteomes" id="UP000187406">
    <property type="component" value="Unassembled WGS sequence"/>
</dbReference>
<evidence type="ECO:0000313" key="1">
    <source>
        <dbReference type="EMBL" id="GAV67094.1"/>
    </source>
</evidence>
<keyword evidence="2" id="KW-1185">Reference proteome</keyword>
<dbReference type="OrthoDB" id="1434421at2759"/>